<dbReference type="EMBL" id="CP033896">
    <property type="protein sequence ID" value="AZA14435.1"/>
    <property type="molecule type" value="Genomic_DNA"/>
</dbReference>
<gene>
    <name evidence="1" type="ORF">CCHOA_10260</name>
</gene>
<dbReference type="AlphaFoldDB" id="A0A3G6J8J9"/>
<organism evidence="1 2">
    <name type="scientific">Corynebacterium choanae</name>
    <dbReference type="NCBI Taxonomy" id="1862358"/>
    <lineage>
        <taxon>Bacteria</taxon>
        <taxon>Bacillati</taxon>
        <taxon>Actinomycetota</taxon>
        <taxon>Actinomycetes</taxon>
        <taxon>Mycobacteriales</taxon>
        <taxon>Corynebacteriaceae</taxon>
        <taxon>Corynebacterium</taxon>
    </lineage>
</organism>
<keyword evidence="2" id="KW-1185">Reference proteome</keyword>
<protein>
    <submittedName>
        <fullName evidence="1">Uncharacterized protein</fullName>
    </submittedName>
</protein>
<reference evidence="1 2" key="1">
    <citation type="submission" date="2018-11" db="EMBL/GenBank/DDBJ databases">
        <authorList>
            <person name="Kleinhagauer T."/>
            <person name="Glaeser S.P."/>
            <person name="Spergser J."/>
            <person name="Ruckert C."/>
            <person name="Kaempfer P."/>
            <person name="Busse H.-J."/>
        </authorList>
    </citation>
    <scope>NUCLEOTIDE SEQUENCE [LARGE SCALE GENOMIC DNA]</scope>
    <source>
        <strain evidence="1 2">200CH</strain>
    </source>
</reference>
<name>A0A3G6J8J9_9CORY</name>
<dbReference type="Proteomes" id="UP000269019">
    <property type="component" value="Chromosome"/>
</dbReference>
<accession>A0A3G6J8J9</accession>
<evidence type="ECO:0000313" key="2">
    <source>
        <dbReference type="Proteomes" id="UP000269019"/>
    </source>
</evidence>
<sequence>MIELLPHPELFANANNPGTRPQQRGCSSSGYLGCELHGDRYCSPCCKAGFKCIETMVCLLLHLIALPAAGCYQH</sequence>
<dbReference type="KEGG" id="ccho:CCHOA_10260"/>
<proteinExistence type="predicted"/>
<evidence type="ECO:0000313" key="1">
    <source>
        <dbReference type="EMBL" id="AZA14435.1"/>
    </source>
</evidence>